<protein>
    <submittedName>
        <fullName evidence="3">Uncharacterized protein</fullName>
    </submittedName>
</protein>
<dbReference type="AlphaFoldDB" id="A0A4Y3VBB3"/>
<feature type="region of interest" description="Disordered" evidence="1">
    <location>
        <begin position="26"/>
        <end position="72"/>
    </location>
</feature>
<evidence type="ECO:0000313" key="3">
    <source>
        <dbReference type="EMBL" id="GEC02831.1"/>
    </source>
</evidence>
<feature type="chain" id="PRO_5021454299" evidence="2">
    <location>
        <begin position="21"/>
        <end position="207"/>
    </location>
</feature>
<evidence type="ECO:0000256" key="2">
    <source>
        <dbReference type="SAM" id="SignalP"/>
    </source>
</evidence>
<dbReference type="Proteomes" id="UP000317881">
    <property type="component" value="Unassembled WGS sequence"/>
</dbReference>
<keyword evidence="2" id="KW-0732">Signal</keyword>
<organism evidence="3 4">
    <name type="scientific">Streptomyces spinoverrucosus</name>
    <dbReference type="NCBI Taxonomy" id="284043"/>
    <lineage>
        <taxon>Bacteria</taxon>
        <taxon>Bacillati</taxon>
        <taxon>Actinomycetota</taxon>
        <taxon>Actinomycetes</taxon>
        <taxon>Kitasatosporales</taxon>
        <taxon>Streptomycetaceae</taxon>
        <taxon>Streptomyces</taxon>
    </lineage>
</organism>
<feature type="signal peptide" evidence="2">
    <location>
        <begin position="1"/>
        <end position="20"/>
    </location>
</feature>
<name>A0A4Y3VBB3_9ACTN</name>
<comment type="caution">
    <text evidence="3">The sequence shown here is derived from an EMBL/GenBank/DDBJ whole genome shotgun (WGS) entry which is preliminary data.</text>
</comment>
<proteinExistence type="predicted"/>
<keyword evidence="4" id="KW-1185">Reference proteome</keyword>
<evidence type="ECO:0000256" key="1">
    <source>
        <dbReference type="SAM" id="MobiDB-lite"/>
    </source>
</evidence>
<reference evidence="3 4" key="1">
    <citation type="submission" date="2019-06" db="EMBL/GenBank/DDBJ databases">
        <title>Whole genome shotgun sequence of Streptomyces spinoverrucosus NBRC 14228.</title>
        <authorList>
            <person name="Hosoyama A."/>
            <person name="Uohara A."/>
            <person name="Ohji S."/>
            <person name="Ichikawa N."/>
        </authorList>
    </citation>
    <scope>NUCLEOTIDE SEQUENCE [LARGE SCALE GENOMIC DNA]</scope>
    <source>
        <strain evidence="3 4">NBRC 14228</strain>
    </source>
</reference>
<dbReference type="EMBL" id="BJND01000004">
    <property type="protein sequence ID" value="GEC02831.1"/>
    <property type="molecule type" value="Genomic_DNA"/>
</dbReference>
<gene>
    <name evidence="3" type="ORF">SSP24_04860</name>
</gene>
<evidence type="ECO:0000313" key="4">
    <source>
        <dbReference type="Proteomes" id="UP000317881"/>
    </source>
</evidence>
<sequence>MPVLLAGAGLVLAGPGAARATATVEMPAPTQGGGVGDGEVLRRGRPAALQPDPTPRSGTASARTSTATTIQRPAAAASRLDVTLHNVRSQPGYIGGLDSTDYFFQAYADMARTFDHGTSFVVRTERQKLLHTYYVPQSGWILAQYRQYPDRDFGPHFYMNFPAVEVTCPEGMTPTQYGLKVTNVQVTIADDNVFGHTTWSTPGPFYA</sequence>
<accession>A0A4Y3VBB3</accession>
<feature type="compositionally biased region" description="Low complexity" evidence="1">
    <location>
        <begin position="55"/>
        <end position="69"/>
    </location>
</feature>